<feature type="transmembrane region" description="Helical" evidence="5">
    <location>
        <begin position="36"/>
        <end position="60"/>
    </location>
</feature>
<keyword evidence="3 5" id="KW-1133">Transmembrane helix</keyword>
<dbReference type="PANTHER" id="PTHR35529">
    <property type="entry name" value="MANGANESE EFFLUX PUMP MNTP-RELATED"/>
    <property type="match status" value="1"/>
</dbReference>
<feature type="transmembrane region" description="Helical" evidence="5">
    <location>
        <begin position="102"/>
        <end position="129"/>
    </location>
</feature>
<evidence type="ECO:0000256" key="1">
    <source>
        <dbReference type="ARBA" id="ARBA00022475"/>
    </source>
</evidence>
<evidence type="ECO:0000313" key="6">
    <source>
        <dbReference type="EMBL" id="NOU76712.1"/>
    </source>
</evidence>
<feature type="transmembrane region" description="Helical" evidence="5">
    <location>
        <begin position="12"/>
        <end position="30"/>
    </location>
</feature>
<protein>
    <submittedName>
        <fullName evidence="6">Sporulation membrane protein YtaF</fullName>
    </submittedName>
</protein>
<evidence type="ECO:0000256" key="2">
    <source>
        <dbReference type="ARBA" id="ARBA00022692"/>
    </source>
</evidence>
<comment type="caution">
    <text evidence="6">The sequence shown here is derived from an EMBL/GenBank/DDBJ whole genome shotgun (WGS) entry which is preliminary data.</text>
</comment>
<dbReference type="EMBL" id="WHOA01000246">
    <property type="protein sequence ID" value="NOU76712.1"/>
    <property type="molecule type" value="Genomic_DNA"/>
</dbReference>
<feature type="transmembrane region" description="Helical" evidence="5">
    <location>
        <begin position="135"/>
        <end position="153"/>
    </location>
</feature>
<proteinExistence type="predicted"/>
<keyword evidence="2 5" id="KW-0812">Transmembrane</keyword>
<keyword evidence="7" id="KW-1185">Reference proteome</keyword>
<dbReference type="Pfam" id="PF02659">
    <property type="entry name" value="Mntp"/>
    <property type="match status" value="1"/>
</dbReference>
<dbReference type="Proteomes" id="UP000616779">
    <property type="component" value="Unassembled WGS sequence"/>
</dbReference>
<name>A0ABX1Y718_9BACL</name>
<evidence type="ECO:0000256" key="4">
    <source>
        <dbReference type="ARBA" id="ARBA00023136"/>
    </source>
</evidence>
<accession>A0ABX1Y718</accession>
<dbReference type="RefSeq" id="WP_171649250.1">
    <property type="nucleotide sequence ID" value="NZ_WHOA01000246.1"/>
</dbReference>
<gene>
    <name evidence="6" type="ORF">GC098_36045</name>
</gene>
<dbReference type="PANTHER" id="PTHR35529:SF2">
    <property type="entry name" value="SPORULATION PROTEIN YTAF-RELATED"/>
    <property type="match status" value="1"/>
</dbReference>
<reference evidence="6 7" key="1">
    <citation type="submission" date="2019-10" db="EMBL/GenBank/DDBJ databases">
        <title>Description of Paenibacillus terrestris sp. nov.</title>
        <authorList>
            <person name="Carlier A."/>
            <person name="Qi S."/>
        </authorList>
    </citation>
    <scope>NUCLEOTIDE SEQUENCE [LARGE SCALE GENOMIC DNA]</scope>
    <source>
        <strain evidence="6 7">LMG 31458</strain>
    </source>
</reference>
<evidence type="ECO:0000256" key="5">
    <source>
        <dbReference type="SAM" id="Phobius"/>
    </source>
</evidence>
<keyword evidence="4 5" id="KW-0472">Membrane</keyword>
<keyword evidence="1" id="KW-1003">Cell membrane</keyword>
<sequence>MVLQKIRISFLSNFIIALMGFMLTFVGGIFGNWISLWLPAFICNVIGMIVLVIIGVWVLCQPLLSKKSEKMPSSSSMLIHILQSPEDADLDGSKTVGITESIILGLALSINNLAGGFDAGIIHLNIWVISSISGLFSYVCVGLFAFLGAKFAAQRLG</sequence>
<organism evidence="6 7">
    <name type="scientific">Paenibacillus phytorum</name>
    <dbReference type="NCBI Taxonomy" id="2654977"/>
    <lineage>
        <taxon>Bacteria</taxon>
        <taxon>Bacillati</taxon>
        <taxon>Bacillota</taxon>
        <taxon>Bacilli</taxon>
        <taxon>Bacillales</taxon>
        <taxon>Paenibacillaceae</taxon>
        <taxon>Paenibacillus</taxon>
    </lineage>
</organism>
<evidence type="ECO:0000256" key="3">
    <source>
        <dbReference type="ARBA" id="ARBA00022989"/>
    </source>
</evidence>
<dbReference type="InterPro" id="IPR003810">
    <property type="entry name" value="Mntp/YtaF"/>
</dbReference>
<evidence type="ECO:0000313" key="7">
    <source>
        <dbReference type="Proteomes" id="UP000616779"/>
    </source>
</evidence>